<protein>
    <recommendedName>
        <fullName evidence="1">Knr4/Smi1-like domain-containing protein</fullName>
    </recommendedName>
</protein>
<evidence type="ECO:0000313" key="3">
    <source>
        <dbReference type="Proteomes" id="UP000261948"/>
    </source>
</evidence>
<accession>A0A373FEK9</accession>
<feature type="domain" description="Knr4/Smi1-like" evidence="1">
    <location>
        <begin position="25"/>
        <end position="136"/>
    </location>
</feature>
<keyword evidence="3" id="KW-1185">Reference proteome</keyword>
<dbReference type="AlphaFoldDB" id="A0A373FEK9"/>
<dbReference type="Pfam" id="PF09346">
    <property type="entry name" value="SMI1_KNR4"/>
    <property type="match status" value="1"/>
</dbReference>
<dbReference type="Gene3D" id="3.40.1580.10">
    <property type="entry name" value="SMI1/KNR4-like"/>
    <property type="match status" value="1"/>
</dbReference>
<comment type="caution">
    <text evidence="2">The sequence shown here is derived from an EMBL/GenBank/DDBJ whole genome shotgun (WGS) entry which is preliminary data.</text>
</comment>
<evidence type="ECO:0000313" key="2">
    <source>
        <dbReference type="EMBL" id="RGE42427.1"/>
    </source>
</evidence>
<dbReference type="InterPro" id="IPR037883">
    <property type="entry name" value="Knr4/Smi1-like_sf"/>
</dbReference>
<name>A0A373FEK9_COMTE</name>
<gene>
    <name evidence="2" type="ORF">DZC30_16790</name>
</gene>
<proteinExistence type="predicted"/>
<dbReference type="Proteomes" id="UP000261948">
    <property type="component" value="Unassembled WGS sequence"/>
</dbReference>
<dbReference type="InterPro" id="IPR018958">
    <property type="entry name" value="Knr4/Smi1-like_dom"/>
</dbReference>
<evidence type="ECO:0000259" key="1">
    <source>
        <dbReference type="Pfam" id="PF09346"/>
    </source>
</evidence>
<reference evidence="2 3" key="1">
    <citation type="submission" date="2018-08" db="EMBL/GenBank/DDBJ databases">
        <title>Comamonas testosteroni strain SWCO2.</title>
        <authorList>
            <person name="Jiang N."/>
            <person name="Zhang X.Z."/>
        </authorList>
    </citation>
    <scope>NUCLEOTIDE SEQUENCE [LARGE SCALE GENOMIC DNA]</scope>
    <source>
        <strain evidence="2 3">SWCO2</strain>
    </source>
</reference>
<sequence length="160" mass="17857">MTNKLHAIFEQLKEQSRAKGCMPLQDSHGVKLPESYLSFMRILGPGSWGGFLHFEAVQYLSTHAELLSTFMDDDLKEMLEPTADVLVFANSDNGDMCGWHLHDLARMPADDCPVIRIAPRSFDEELIAKTTAVFFEKLGQGADLFGVGGLPLRFQSRPVE</sequence>
<dbReference type="SUPFAM" id="SSF160631">
    <property type="entry name" value="SMI1/KNR4-like"/>
    <property type="match status" value="1"/>
</dbReference>
<organism evidence="2 3">
    <name type="scientific">Comamonas testosteroni</name>
    <name type="common">Pseudomonas testosteroni</name>
    <dbReference type="NCBI Taxonomy" id="285"/>
    <lineage>
        <taxon>Bacteria</taxon>
        <taxon>Pseudomonadati</taxon>
        <taxon>Pseudomonadota</taxon>
        <taxon>Betaproteobacteria</taxon>
        <taxon>Burkholderiales</taxon>
        <taxon>Comamonadaceae</taxon>
        <taxon>Comamonas</taxon>
    </lineage>
</organism>
<dbReference type="EMBL" id="QURR01000023">
    <property type="protein sequence ID" value="RGE42427.1"/>
    <property type="molecule type" value="Genomic_DNA"/>
</dbReference>